<keyword evidence="3" id="KW-1185">Reference proteome</keyword>
<dbReference type="Proteomes" id="UP000799437">
    <property type="component" value="Unassembled WGS sequence"/>
</dbReference>
<name>A0A6A6VT77_9PEZI</name>
<feature type="compositionally biased region" description="Polar residues" evidence="1">
    <location>
        <begin position="296"/>
        <end position="309"/>
    </location>
</feature>
<feature type="compositionally biased region" description="Low complexity" evidence="1">
    <location>
        <begin position="359"/>
        <end position="375"/>
    </location>
</feature>
<dbReference type="EMBL" id="ML996625">
    <property type="protein sequence ID" value="KAF2752447.1"/>
    <property type="molecule type" value="Genomic_DNA"/>
</dbReference>
<dbReference type="RefSeq" id="XP_033594905.1">
    <property type="nucleotide sequence ID" value="XM_033740964.1"/>
</dbReference>
<evidence type="ECO:0000256" key="1">
    <source>
        <dbReference type="SAM" id="MobiDB-lite"/>
    </source>
</evidence>
<gene>
    <name evidence="2" type="ORF">EJ05DRAFT_345729</name>
</gene>
<protein>
    <submittedName>
        <fullName evidence="2">Uncharacterized protein</fullName>
    </submittedName>
</protein>
<feature type="region of interest" description="Disordered" evidence="1">
    <location>
        <begin position="353"/>
        <end position="386"/>
    </location>
</feature>
<dbReference type="AlphaFoldDB" id="A0A6A6VT77"/>
<organism evidence="2 3">
    <name type="scientific">Pseudovirgaria hyperparasitica</name>
    <dbReference type="NCBI Taxonomy" id="470096"/>
    <lineage>
        <taxon>Eukaryota</taxon>
        <taxon>Fungi</taxon>
        <taxon>Dikarya</taxon>
        <taxon>Ascomycota</taxon>
        <taxon>Pezizomycotina</taxon>
        <taxon>Dothideomycetes</taxon>
        <taxon>Dothideomycetes incertae sedis</taxon>
        <taxon>Acrospermales</taxon>
        <taxon>Acrospermaceae</taxon>
        <taxon>Pseudovirgaria</taxon>
    </lineage>
</organism>
<evidence type="ECO:0000313" key="2">
    <source>
        <dbReference type="EMBL" id="KAF2752447.1"/>
    </source>
</evidence>
<sequence length="418" mass="46779">MIIIIARPGYHYRSMHTQAYGYILAFVRDEEAGARLQIDKINQDILYYNNRAQLPQEHLTDGIIGYDDLKHVIDDILTARAKVDECSDDQTRVEALGAATAMLDKLIKDRAYPESWTELLRECGGKGGKDTAQAAVADPLTKLWTWATGTSKDGKRIMAWRPCGSGTRCVVEETAGCPVWTIKSGSEVGLRQVEQYKQVSGTLQLAGTGVEKRKWSYKDRGKYESLLAVTSPEYKTHNGANSPRTPETHCWIIWSNELHHLTRSDLCRVLGKESANNDIDTLCKKHGKPTLHENEPQTSLSPGVDSSQLKIAKPDSRSIEDRFLRLEQKIQEQDSILERIMNEDTLCKKHGKLTPHEIQPQTSPSPESESSTSSQLSKALAGNGVDSSQLKIAKSDSKSIEDRYITLPISYFDQFLET</sequence>
<proteinExistence type="predicted"/>
<evidence type="ECO:0000313" key="3">
    <source>
        <dbReference type="Proteomes" id="UP000799437"/>
    </source>
</evidence>
<reference evidence="2" key="1">
    <citation type="journal article" date="2020" name="Stud. Mycol.">
        <title>101 Dothideomycetes genomes: a test case for predicting lifestyles and emergence of pathogens.</title>
        <authorList>
            <person name="Haridas S."/>
            <person name="Albert R."/>
            <person name="Binder M."/>
            <person name="Bloem J."/>
            <person name="Labutti K."/>
            <person name="Salamov A."/>
            <person name="Andreopoulos B."/>
            <person name="Baker S."/>
            <person name="Barry K."/>
            <person name="Bills G."/>
            <person name="Bluhm B."/>
            <person name="Cannon C."/>
            <person name="Castanera R."/>
            <person name="Culley D."/>
            <person name="Daum C."/>
            <person name="Ezra D."/>
            <person name="Gonzalez J."/>
            <person name="Henrissat B."/>
            <person name="Kuo A."/>
            <person name="Liang C."/>
            <person name="Lipzen A."/>
            <person name="Lutzoni F."/>
            <person name="Magnuson J."/>
            <person name="Mondo S."/>
            <person name="Nolan M."/>
            <person name="Ohm R."/>
            <person name="Pangilinan J."/>
            <person name="Park H.-J."/>
            <person name="Ramirez L."/>
            <person name="Alfaro M."/>
            <person name="Sun H."/>
            <person name="Tritt A."/>
            <person name="Yoshinaga Y."/>
            <person name="Zwiers L.-H."/>
            <person name="Turgeon B."/>
            <person name="Goodwin S."/>
            <person name="Spatafora J."/>
            <person name="Crous P."/>
            <person name="Grigoriev I."/>
        </authorList>
    </citation>
    <scope>NUCLEOTIDE SEQUENCE</scope>
    <source>
        <strain evidence="2">CBS 121739</strain>
    </source>
</reference>
<feature type="region of interest" description="Disordered" evidence="1">
    <location>
        <begin position="287"/>
        <end position="310"/>
    </location>
</feature>
<dbReference type="GeneID" id="54482018"/>
<dbReference type="OrthoDB" id="5042209at2759"/>
<accession>A0A6A6VT77</accession>